<reference evidence="1" key="1">
    <citation type="submission" date="2023-08" db="EMBL/GenBank/DDBJ databases">
        <title>Chromosome-level Genome Assembly of mud carp (Cirrhinus molitorella).</title>
        <authorList>
            <person name="Liu H."/>
        </authorList>
    </citation>
    <scope>NUCLEOTIDE SEQUENCE</scope>
    <source>
        <strain evidence="1">Prfri</strain>
        <tissue evidence="1">Muscle</tissue>
    </source>
</reference>
<evidence type="ECO:0000313" key="2">
    <source>
        <dbReference type="Proteomes" id="UP001187343"/>
    </source>
</evidence>
<accession>A0AA88TCQ7</accession>
<dbReference type="AlphaFoldDB" id="A0AA88TCQ7"/>
<comment type="caution">
    <text evidence="1">The sequence shown here is derived from an EMBL/GenBank/DDBJ whole genome shotgun (WGS) entry which is preliminary data.</text>
</comment>
<evidence type="ECO:0000313" key="1">
    <source>
        <dbReference type="EMBL" id="KAK2871087.1"/>
    </source>
</evidence>
<dbReference type="Proteomes" id="UP001187343">
    <property type="component" value="Unassembled WGS sequence"/>
</dbReference>
<sequence>MQRDIRVMSDQGLIRSHRAFRLETHLCLWRATANSSAVEWIDLRPVELGRDCTGGRKYSAVKVAVAISEPPSQIRSVCLTTCRLTPRTSSYAALSAWRKVFESIITLRKKEVSREWIDLGNPLQAVPGKRKEDFRMFGEE</sequence>
<name>A0AA88TCQ7_9TELE</name>
<organism evidence="1 2">
    <name type="scientific">Cirrhinus molitorella</name>
    <name type="common">mud carp</name>
    <dbReference type="NCBI Taxonomy" id="172907"/>
    <lineage>
        <taxon>Eukaryota</taxon>
        <taxon>Metazoa</taxon>
        <taxon>Chordata</taxon>
        <taxon>Craniata</taxon>
        <taxon>Vertebrata</taxon>
        <taxon>Euteleostomi</taxon>
        <taxon>Actinopterygii</taxon>
        <taxon>Neopterygii</taxon>
        <taxon>Teleostei</taxon>
        <taxon>Ostariophysi</taxon>
        <taxon>Cypriniformes</taxon>
        <taxon>Cyprinidae</taxon>
        <taxon>Labeoninae</taxon>
        <taxon>Labeonini</taxon>
        <taxon>Cirrhinus</taxon>
    </lineage>
</organism>
<keyword evidence="2" id="KW-1185">Reference proteome</keyword>
<proteinExistence type="predicted"/>
<gene>
    <name evidence="1" type="ORF">Q8A67_023614</name>
</gene>
<dbReference type="EMBL" id="JAUYZG010000023">
    <property type="protein sequence ID" value="KAK2871087.1"/>
    <property type="molecule type" value="Genomic_DNA"/>
</dbReference>
<protein>
    <submittedName>
        <fullName evidence="1">Uncharacterized protein</fullName>
    </submittedName>
</protein>